<dbReference type="Proteomes" id="UP001582793">
    <property type="component" value="Unassembled WGS sequence"/>
</dbReference>
<keyword evidence="3" id="KW-1185">Reference proteome</keyword>
<organism evidence="2 3">
    <name type="scientific">Polymorphospora lycopeni</name>
    <dbReference type="NCBI Taxonomy" id="3140240"/>
    <lineage>
        <taxon>Bacteria</taxon>
        <taxon>Bacillati</taxon>
        <taxon>Actinomycetota</taxon>
        <taxon>Actinomycetes</taxon>
        <taxon>Micromonosporales</taxon>
        <taxon>Micromonosporaceae</taxon>
        <taxon>Polymorphospora</taxon>
    </lineage>
</organism>
<evidence type="ECO:0000256" key="1">
    <source>
        <dbReference type="SAM" id="MobiDB-lite"/>
    </source>
</evidence>
<feature type="region of interest" description="Disordered" evidence="1">
    <location>
        <begin position="34"/>
        <end position="57"/>
    </location>
</feature>
<protein>
    <recommendedName>
        <fullName evidence="4">HTH merR-type domain-containing protein</fullName>
    </recommendedName>
</protein>
<evidence type="ECO:0000313" key="2">
    <source>
        <dbReference type="EMBL" id="MFB6392391.1"/>
    </source>
</evidence>
<gene>
    <name evidence="2" type="ORF">AAFH96_04660</name>
</gene>
<name>A0ABV5CK64_9ACTN</name>
<proteinExistence type="predicted"/>
<reference evidence="2 3" key="1">
    <citation type="submission" date="2024-04" db="EMBL/GenBank/DDBJ databases">
        <title>Polymorphospora sp. isolated from Baiyangdian Lake in Xiong'an New Area.</title>
        <authorList>
            <person name="Zhang X."/>
            <person name="Liu J."/>
        </authorList>
    </citation>
    <scope>NUCLEOTIDE SEQUENCE [LARGE SCALE GENOMIC DNA]</scope>
    <source>
        <strain evidence="2 3">2-325</strain>
    </source>
</reference>
<dbReference type="EMBL" id="JBCGDC010000009">
    <property type="protein sequence ID" value="MFB6392391.1"/>
    <property type="molecule type" value="Genomic_DNA"/>
</dbReference>
<dbReference type="RefSeq" id="WP_375733156.1">
    <property type="nucleotide sequence ID" value="NZ_JBCGDC010000009.1"/>
</dbReference>
<evidence type="ECO:0008006" key="4">
    <source>
        <dbReference type="Google" id="ProtNLM"/>
    </source>
</evidence>
<evidence type="ECO:0000313" key="3">
    <source>
        <dbReference type="Proteomes" id="UP001582793"/>
    </source>
</evidence>
<comment type="caution">
    <text evidence="2">The sequence shown here is derived from an EMBL/GenBank/DDBJ whole genome shotgun (WGS) entry which is preliminary data.</text>
</comment>
<accession>A0ABV5CK64</accession>
<sequence length="393" mass="41638">MVRRQASVADTALIAAASERGAAPTATQLERWRAAGLLPRNEQRGAGRGRGSVSTTPPESIDLVMWLSAHARPGRRPGDLALEAFGAGLPVPEPTVRRAFRAAATGSRLDALLEPGDVTDRSEWIAGVAQELAAEHSGRSVLLPQRIRDIDARIAAAAIPFAMPEVAPFDKGTYDTEPYTSRNFLTTAVSAVLGGTSELSEGDLAAVARAMAPPGAAVPVASMLEYPDDDPQLAHINDGHGLTLLPTGDARVDLDRIVTEASLTQLRAAWQAVDDMRRWAVSLCDTVEAELDGLAAGKPLSECAALQQWFLGIILGLNRVLLRQALLEPAPPASARASTAVMLLSLATGICRLRVMVPDGRFELLPVLLPPFLYELTELVAADLPASLRANPA</sequence>